<sequence>MEIRLIRKEEVLTSQWAGGKTNEYIIYPSEAKYAERDFLFRISSATIEAIPSDFTQFTGYKRYLAMLEGDIRLYKNGKEECYDNQILFSFESSDDITSYSFGKDFNLMLNHSIKNEIVHLSSDTVNTQSGQIFVFALGDNTVTINGNSYNLKQYDCLVIINKELGHVSIILDKEAIIGYW</sequence>
<name>A0A161U8B5_9FLAO</name>
<dbReference type="PANTHER" id="PTHR37943">
    <property type="entry name" value="PROTEIN VES"/>
    <property type="match status" value="1"/>
</dbReference>
<dbReference type="Proteomes" id="UP000076630">
    <property type="component" value="Unassembled WGS sequence"/>
</dbReference>
<dbReference type="InterPro" id="IPR014710">
    <property type="entry name" value="RmlC-like_jellyroll"/>
</dbReference>
<dbReference type="Gene3D" id="2.60.120.10">
    <property type="entry name" value="Jelly Rolls"/>
    <property type="match status" value="1"/>
</dbReference>
<keyword evidence="2" id="KW-1185">Reference proteome</keyword>
<dbReference type="EMBL" id="LQNU01000049">
    <property type="protein sequence ID" value="KZE82036.1"/>
    <property type="molecule type" value="Genomic_DNA"/>
</dbReference>
<accession>A0A161U8B5</accession>
<dbReference type="AlphaFoldDB" id="A0A161U8B5"/>
<dbReference type="InterPro" id="IPR010282">
    <property type="entry name" value="Uncharacterised_HutD/Ves"/>
</dbReference>
<evidence type="ECO:0000313" key="2">
    <source>
        <dbReference type="Proteomes" id="UP000076630"/>
    </source>
</evidence>
<proteinExistence type="predicted"/>
<gene>
    <name evidence="1" type="ORF">AV926_07860</name>
</gene>
<comment type="caution">
    <text evidence="1">The sequence shown here is derived from an EMBL/GenBank/DDBJ whole genome shotgun (WGS) entry which is preliminary data.</text>
</comment>
<dbReference type="OrthoDB" id="9786443at2"/>
<dbReference type="InterPro" id="IPR011051">
    <property type="entry name" value="RmlC_Cupin_sf"/>
</dbReference>
<dbReference type="RefSeq" id="WP_038984622.1">
    <property type="nucleotide sequence ID" value="NZ_JWJO01000004.1"/>
</dbReference>
<reference evidence="1 2" key="1">
    <citation type="submission" date="2016-01" db="EMBL/GenBank/DDBJ databases">
        <title>Whole genome sequencing of Myroides marinus L41.</title>
        <authorList>
            <person name="Hong K.W."/>
        </authorList>
    </citation>
    <scope>NUCLEOTIDE SEQUENCE [LARGE SCALE GENOMIC DNA]</scope>
    <source>
        <strain evidence="1 2">L41</strain>
    </source>
</reference>
<organism evidence="1 2">
    <name type="scientific">Myroides marinus</name>
    <dbReference type="NCBI Taxonomy" id="703342"/>
    <lineage>
        <taxon>Bacteria</taxon>
        <taxon>Pseudomonadati</taxon>
        <taxon>Bacteroidota</taxon>
        <taxon>Flavobacteriia</taxon>
        <taxon>Flavobacteriales</taxon>
        <taxon>Flavobacteriaceae</taxon>
        <taxon>Myroides</taxon>
    </lineage>
</organism>
<dbReference type="Pfam" id="PF05962">
    <property type="entry name" value="HutD"/>
    <property type="match status" value="1"/>
</dbReference>
<evidence type="ECO:0000313" key="1">
    <source>
        <dbReference type="EMBL" id="KZE82036.1"/>
    </source>
</evidence>
<protein>
    <submittedName>
        <fullName evidence="1">HutD-family protein</fullName>
    </submittedName>
</protein>
<dbReference type="PANTHER" id="PTHR37943:SF1">
    <property type="entry name" value="PROTEIN VES"/>
    <property type="match status" value="1"/>
</dbReference>
<dbReference type="SUPFAM" id="SSF51182">
    <property type="entry name" value="RmlC-like cupins"/>
    <property type="match status" value="1"/>
</dbReference>